<dbReference type="Proteomes" id="UP000005512">
    <property type="component" value="Unassembled WGS sequence"/>
</dbReference>
<evidence type="ECO:0000313" key="1">
    <source>
        <dbReference type="EMBL" id="EFB71773.1"/>
    </source>
</evidence>
<dbReference type="EMBL" id="ABXV02000030">
    <property type="protein sequence ID" value="EFB71773.1"/>
    <property type="molecule type" value="Genomic_DNA"/>
</dbReference>
<name>D1P4E7_9GAMM</name>
<sequence length="39" mass="4799">MPLTFKMLMVFITILKHKLHDFCILTVLEINFFKKIHFF</sequence>
<dbReference type="HOGENOM" id="CLU_3315361_0_0_6"/>
<proteinExistence type="predicted"/>
<gene>
    <name evidence="1" type="ORF">PROVRUST_07099</name>
</gene>
<evidence type="ECO:0000313" key="2">
    <source>
        <dbReference type="Proteomes" id="UP000005512"/>
    </source>
</evidence>
<organism evidence="1 2">
    <name type="scientific">Providencia rustigianii DSM 4541</name>
    <dbReference type="NCBI Taxonomy" id="500637"/>
    <lineage>
        <taxon>Bacteria</taxon>
        <taxon>Pseudomonadati</taxon>
        <taxon>Pseudomonadota</taxon>
        <taxon>Gammaproteobacteria</taxon>
        <taxon>Enterobacterales</taxon>
        <taxon>Morganellaceae</taxon>
        <taxon>Providencia</taxon>
    </lineage>
</organism>
<comment type="caution">
    <text evidence="1">The sequence shown here is derived from an EMBL/GenBank/DDBJ whole genome shotgun (WGS) entry which is preliminary data.</text>
</comment>
<accession>D1P4E7</accession>
<protein>
    <submittedName>
        <fullName evidence="1">Uncharacterized protein</fullName>
    </submittedName>
</protein>
<dbReference type="AlphaFoldDB" id="D1P4E7"/>
<reference evidence="1" key="1">
    <citation type="submission" date="2009-12" db="EMBL/GenBank/DDBJ databases">
        <authorList>
            <person name="Weinstock G."/>
            <person name="Sodergren E."/>
            <person name="Clifton S."/>
            <person name="Fulton L."/>
            <person name="Fulton B."/>
            <person name="Courtney L."/>
            <person name="Fronick C."/>
            <person name="Harrison M."/>
            <person name="Strong C."/>
            <person name="Farmer C."/>
            <person name="Delahaunty K."/>
            <person name="Markovic C."/>
            <person name="Hall O."/>
            <person name="Minx P."/>
            <person name="Tomlinson C."/>
            <person name="Mitreva M."/>
            <person name="Nelson J."/>
            <person name="Hou S."/>
            <person name="Wollam A."/>
            <person name="Pepin K.H."/>
            <person name="Johnson M."/>
            <person name="Bhonagiri V."/>
            <person name="Nash W.E."/>
            <person name="Warren W."/>
            <person name="Chinwalla A."/>
            <person name="Mardis E.R."/>
            <person name="Wilson R.K."/>
        </authorList>
    </citation>
    <scope>NUCLEOTIDE SEQUENCE [LARGE SCALE GENOMIC DNA]</scope>
    <source>
        <strain evidence="1">DSM 4541</strain>
    </source>
</reference>
<keyword evidence="2" id="KW-1185">Reference proteome</keyword>